<dbReference type="AlphaFoldDB" id="A0A934ISH4"/>
<name>A0A934ISH4_9HYPH</name>
<keyword evidence="9" id="KW-1185">Reference proteome</keyword>
<dbReference type="InterPro" id="IPR004839">
    <property type="entry name" value="Aminotransferase_I/II_large"/>
</dbReference>
<dbReference type="GO" id="GO:0008483">
    <property type="term" value="F:transaminase activity"/>
    <property type="evidence" value="ECO:0007669"/>
    <property type="project" value="UniProtKB-KW"/>
</dbReference>
<evidence type="ECO:0000313" key="9">
    <source>
        <dbReference type="Proteomes" id="UP000609531"/>
    </source>
</evidence>
<evidence type="ECO:0000256" key="1">
    <source>
        <dbReference type="ARBA" id="ARBA00001933"/>
    </source>
</evidence>
<accession>A0A934ISH4</accession>
<dbReference type="EMBL" id="JAEKJA010000021">
    <property type="protein sequence ID" value="MBJ3777966.1"/>
    <property type="molecule type" value="Genomic_DNA"/>
</dbReference>
<dbReference type="InterPro" id="IPR050859">
    <property type="entry name" value="Class-I_PLP-dep_aminotransf"/>
</dbReference>
<evidence type="ECO:0000256" key="3">
    <source>
        <dbReference type="ARBA" id="ARBA00011738"/>
    </source>
</evidence>
<feature type="domain" description="Aminotransferase class I/classII large" evidence="7">
    <location>
        <begin position="25"/>
        <end position="380"/>
    </location>
</feature>
<comment type="subunit">
    <text evidence="3">Homodimer.</text>
</comment>
<dbReference type="GO" id="GO:0030170">
    <property type="term" value="F:pyridoxal phosphate binding"/>
    <property type="evidence" value="ECO:0007669"/>
    <property type="project" value="InterPro"/>
</dbReference>
<dbReference type="Pfam" id="PF00155">
    <property type="entry name" value="Aminotran_1_2"/>
    <property type="match status" value="1"/>
</dbReference>
<keyword evidence="6" id="KW-0663">Pyridoxal phosphate</keyword>
<evidence type="ECO:0000313" key="8">
    <source>
        <dbReference type="EMBL" id="MBJ3777966.1"/>
    </source>
</evidence>
<sequence length="397" mass="43334">MTGYRFSLRSDQTAGYEHPPAVRDAIKLSGGSAFGPTMPDVVQAAMTAAGEYRTEVMQYGPLMGLPDLREALAAFERKDGVDCTADNILVTSGAKQAIELICRTFLDEGDLMVVSAPTYVTAIPIFVGAGARFMNIGQDADGMNVPELAEKLAALHRDGMRMPKLIYDIPDHHNPAGLVLSLERRHQMLELARTYNIVIIEDQTYRHIRFEGEALPSIRSLDDGTHVLPVNTLSKLLAPGMRLGWTVAPTALLPRLANFKAEGGTSPFLQRVAVEVLRHGGVEEHLSLVIPELGRHRDAMLAALAKELPEAHVTVPKGGFFLWVSFDGVDADDVYGAGLRHGVVTYPGSICFASEPDRSHLRLSYSQASPEQIEEGIRRLAAAYRDVAFSNRKHVVA</sequence>
<dbReference type="PANTHER" id="PTHR42790">
    <property type="entry name" value="AMINOTRANSFERASE"/>
    <property type="match status" value="1"/>
</dbReference>
<comment type="cofactor">
    <cofactor evidence="1">
        <name>pyridoxal 5'-phosphate</name>
        <dbReference type="ChEBI" id="CHEBI:597326"/>
    </cofactor>
</comment>
<keyword evidence="5" id="KW-0808">Transferase</keyword>
<organism evidence="8 9">
    <name type="scientific">Acuticoccus mangrovi</name>
    <dbReference type="NCBI Taxonomy" id="2796142"/>
    <lineage>
        <taxon>Bacteria</taxon>
        <taxon>Pseudomonadati</taxon>
        <taxon>Pseudomonadota</taxon>
        <taxon>Alphaproteobacteria</taxon>
        <taxon>Hyphomicrobiales</taxon>
        <taxon>Amorphaceae</taxon>
        <taxon>Acuticoccus</taxon>
    </lineage>
</organism>
<dbReference type="Proteomes" id="UP000609531">
    <property type="component" value="Unassembled WGS sequence"/>
</dbReference>
<dbReference type="Gene3D" id="3.90.1150.10">
    <property type="entry name" value="Aspartate Aminotransferase, domain 1"/>
    <property type="match status" value="1"/>
</dbReference>
<protein>
    <submittedName>
        <fullName evidence="8">PLP-dependent aminotransferase family protein</fullName>
    </submittedName>
</protein>
<keyword evidence="4 8" id="KW-0032">Aminotransferase</keyword>
<reference evidence="8" key="1">
    <citation type="submission" date="2020-12" db="EMBL/GenBank/DDBJ databases">
        <title>Bacterial taxonomy.</title>
        <authorList>
            <person name="Pan X."/>
        </authorList>
    </citation>
    <scope>NUCLEOTIDE SEQUENCE</scope>
    <source>
        <strain evidence="8">B2012</strain>
    </source>
</reference>
<evidence type="ECO:0000256" key="2">
    <source>
        <dbReference type="ARBA" id="ARBA00007441"/>
    </source>
</evidence>
<dbReference type="PANTHER" id="PTHR42790:SF19">
    <property type="entry name" value="KYNURENINE_ALPHA-AMINOADIPATE AMINOTRANSFERASE, MITOCHONDRIAL"/>
    <property type="match status" value="1"/>
</dbReference>
<proteinExistence type="inferred from homology"/>
<evidence type="ECO:0000256" key="5">
    <source>
        <dbReference type="ARBA" id="ARBA00022679"/>
    </source>
</evidence>
<dbReference type="CDD" id="cd00609">
    <property type="entry name" value="AAT_like"/>
    <property type="match status" value="1"/>
</dbReference>
<comment type="similarity">
    <text evidence="2">Belongs to the class-I pyridoxal-phosphate-dependent aminotransferase family.</text>
</comment>
<dbReference type="SUPFAM" id="SSF53383">
    <property type="entry name" value="PLP-dependent transferases"/>
    <property type="match status" value="1"/>
</dbReference>
<comment type="caution">
    <text evidence="8">The sequence shown here is derived from an EMBL/GenBank/DDBJ whole genome shotgun (WGS) entry which is preliminary data.</text>
</comment>
<dbReference type="RefSeq" id="WP_198883864.1">
    <property type="nucleotide sequence ID" value="NZ_JAEKJA010000021.1"/>
</dbReference>
<dbReference type="Gene3D" id="3.40.640.10">
    <property type="entry name" value="Type I PLP-dependent aspartate aminotransferase-like (Major domain)"/>
    <property type="match status" value="1"/>
</dbReference>
<dbReference type="FunFam" id="3.40.640.10:FF:000053">
    <property type="entry name" value="Aminotransferase, class I"/>
    <property type="match status" value="1"/>
</dbReference>
<dbReference type="InterPro" id="IPR015424">
    <property type="entry name" value="PyrdxlP-dep_Trfase"/>
</dbReference>
<dbReference type="GO" id="GO:1901605">
    <property type="term" value="P:alpha-amino acid metabolic process"/>
    <property type="evidence" value="ECO:0007669"/>
    <property type="project" value="TreeGrafter"/>
</dbReference>
<dbReference type="InterPro" id="IPR015422">
    <property type="entry name" value="PyrdxlP-dep_Trfase_small"/>
</dbReference>
<evidence type="ECO:0000259" key="7">
    <source>
        <dbReference type="Pfam" id="PF00155"/>
    </source>
</evidence>
<evidence type="ECO:0000256" key="4">
    <source>
        <dbReference type="ARBA" id="ARBA00022576"/>
    </source>
</evidence>
<evidence type="ECO:0000256" key="6">
    <source>
        <dbReference type="ARBA" id="ARBA00022898"/>
    </source>
</evidence>
<gene>
    <name evidence="8" type="ORF">JCR33_19855</name>
</gene>
<dbReference type="InterPro" id="IPR015421">
    <property type="entry name" value="PyrdxlP-dep_Trfase_major"/>
</dbReference>